<dbReference type="SUPFAM" id="SSF53335">
    <property type="entry name" value="S-adenosyl-L-methionine-dependent methyltransferases"/>
    <property type="match status" value="1"/>
</dbReference>
<proteinExistence type="predicted"/>
<accession>A0A0F9SJP3</accession>
<protein>
    <recommendedName>
        <fullName evidence="2">DNA methylase N-4/N-6 domain-containing protein</fullName>
    </recommendedName>
</protein>
<comment type="caution">
    <text evidence="1">The sequence shown here is derived from an EMBL/GenBank/DDBJ whole genome shotgun (WGS) entry which is preliminary data.</text>
</comment>
<gene>
    <name evidence="1" type="ORF">LCGC14_0443560</name>
</gene>
<name>A0A0F9SJP3_9ZZZZ</name>
<dbReference type="InterPro" id="IPR029063">
    <property type="entry name" value="SAM-dependent_MTases_sf"/>
</dbReference>
<dbReference type="EMBL" id="LAZR01000431">
    <property type="protein sequence ID" value="KKN69180.1"/>
    <property type="molecule type" value="Genomic_DNA"/>
</dbReference>
<evidence type="ECO:0000313" key="1">
    <source>
        <dbReference type="EMBL" id="KKN69180.1"/>
    </source>
</evidence>
<reference evidence="1" key="1">
    <citation type="journal article" date="2015" name="Nature">
        <title>Complex archaea that bridge the gap between prokaryotes and eukaryotes.</title>
        <authorList>
            <person name="Spang A."/>
            <person name="Saw J.H."/>
            <person name="Jorgensen S.L."/>
            <person name="Zaremba-Niedzwiedzka K."/>
            <person name="Martijn J."/>
            <person name="Lind A.E."/>
            <person name="van Eijk R."/>
            <person name="Schleper C."/>
            <person name="Guy L."/>
            <person name="Ettema T.J."/>
        </authorList>
    </citation>
    <scope>NUCLEOTIDE SEQUENCE</scope>
</reference>
<sequence>MAEKGRRVRVTYDDLDELAAAAREGNPKAHNLAVITESVDAVGYVEPVVMNDADGKMLAGHGRIETLTRLREMGASAPEGVRSTRDGRWLVPTIHGVELSEPDAVPDVVDEPYVLPGQLYALGPHRILCGSATDAEDVACLLGGAQPNLMVTDPPYGVNYDPEWRNDAAAKGLIDYGATRTGNVPGDDRADWGEAYALAPGDVAYIWHAGVMPNVSRDGLLDCGYEVRNQIVWAKPRFAISRGHYNGQHGGLLVRRA</sequence>
<organism evidence="1">
    <name type="scientific">marine sediment metagenome</name>
    <dbReference type="NCBI Taxonomy" id="412755"/>
    <lineage>
        <taxon>unclassified sequences</taxon>
        <taxon>metagenomes</taxon>
        <taxon>ecological metagenomes</taxon>
    </lineage>
</organism>
<dbReference type="Gene3D" id="3.40.50.150">
    <property type="entry name" value="Vaccinia Virus protein VP39"/>
    <property type="match status" value="1"/>
</dbReference>
<dbReference type="AlphaFoldDB" id="A0A0F9SJP3"/>
<evidence type="ECO:0008006" key="2">
    <source>
        <dbReference type="Google" id="ProtNLM"/>
    </source>
</evidence>